<feature type="domain" description="RING-type" evidence="6">
    <location>
        <begin position="463"/>
        <end position="502"/>
    </location>
</feature>
<dbReference type="InterPro" id="IPR001841">
    <property type="entry name" value="Znf_RING"/>
</dbReference>
<evidence type="ECO:0008006" key="10">
    <source>
        <dbReference type="Google" id="ProtNLM"/>
    </source>
</evidence>
<dbReference type="Pfam" id="PF03105">
    <property type="entry name" value="SPX"/>
    <property type="match status" value="1"/>
</dbReference>
<evidence type="ECO:0000313" key="9">
    <source>
        <dbReference type="Proteomes" id="UP001498398"/>
    </source>
</evidence>
<feature type="domain" description="SPX" evidence="7">
    <location>
        <begin position="1"/>
        <end position="401"/>
    </location>
</feature>
<dbReference type="Gene3D" id="3.30.40.10">
    <property type="entry name" value="Zinc/RING finger domain, C3HC4 (zinc finger)"/>
    <property type="match status" value="1"/>
</dbReference>
<dbReference type="InterPro" id="IPR004331">
    <property type="entry name" value="SPX_dom"/>
</dbReference>
<dbReference type="Pfam" id="PF13920">
    <property type="entry name" value="zf-C3HC4_3"/>
    <property type="match status" value="1"/>
</dbReference>
<dbReference type="PROSITE" id="PS00518">
    <property type="entry name" value="ZF_RING_1"/>
    <property type="match status" value="1"/>
</dbReference>
<feature type="region of interest" description="Disordered" evidence="5">
    <location>
        <begin position="178"/>
        <end position="210"/>
    </location>
</feature>
<dbReference type="CDD" id="cd23137">
    <property type="entry name" value="RING-HC_TRY3-like"/>
    <property type="match status" value="1"/>
</dbReference>
<dbReference type="PROSITE" id="PS50089">
    <property type="entry name" value="ZF_RING_2"/>
    <property type="match status" value="1"/>
</dbReference>
<evidence type="ECO:0000259" key="7">
    <source>
        <dbReference type="PROSITE" id="PS51382"/>
    </source>
</evidence>
<feature type="compositionally biased region" description="Low complexity" evidence="5">
    <location>
        <begin position="398"/>
        <end position="412"/>
    </location>
</feature>
<dbReference type="InterPro" id="IPR013083">
    <property type="entry name" value="Znf_RING/FYVE/PHD"/>
</dbReference>
<keyword evidence="3" id="KW-0862">Zinc</keyword>
<evidence type="ECO:0000256" key="2">
    <source>
        <dbReference type="ARBA" id="ARBA00022771"/>
    </source>
</evidence>
<dbReference type="SMART" id="SM00184">
    <property type="entry name" value="RING"/>
    <property type="match status" value="1"/>
</dbReference>
<feature type="region of interest" description="Disordered" evidence="5">
    <location>
        <begin position="393"/>
        <end position="418"/>
    </location>
</feature>
<feature type="compositionally biased region" description="Low complexity" evidence="5">
    <location>
        <begin position="187"/>
        <end position="207"/>
    </location>
</feature>
<dbReference type="PANTHER" id="PTHR23327:SF51">
    <property type="entry name" value="TRANSCRIPTIONAL REGULATOR OF YEAST FORM ADHERENCE 3"/>
    <property type="match status" value="1"/>
</dbReference>
<proteinExistence type="predicted"/>
<dbReference type="Proteomes" id="UP001498398">
    <property type="component" value="Unassembled WGS sequence"/>
</dbReference>
<organism evidence="8 9">
    <name type="scientific">Marasmiellus scandens</name>
    <dbReference type="NCBI Taxonomy" id="2682957"/>
    <lineage>
        <taxon>Eukaryota</taxon>
        <taxon>Fungi</taxon>
        <taxon>Dikarya</taxon>
        <taxon>Basidiomycota</taxon>
        <taxon>Agaricomycotina</taxon>
        <taxon>Agaricomycetes</taxon>
        <taxon>Agaricomycetidae</taxon>
        <taxon>Agaricales</taxon>
        <taxon>Marasmiineae</taxon>
        <taxon>Omphalotaceae</taxon>
        <taxon>Marasmiellus</taxon>
    </lineage>
</organism>
<accession>A0ABR1K4Z8</accession>
<evidence type="ECO:0000256" key="4">
    <source>
        <dbReference type="PROSITE-ProRule" id="PRU00175"/>
    </source>
</evidence>
<evidence type="ECO:0000256" key="3">
    <source>
        <dbReference type="ARBA" id="ARBA00022833"/>
    </source>
</evidence>
<dbReference type="PANTHER" id="PTHR23327">
    <property type="entry name" value="RING FINGER PROTEIN 127"/>
    <property type="match status" value="1"/>
</dbReference>
<name>A0ABR1K4Z8_9AGAR</name>
<reference evidence="8 9" key="1">
    <citation type="submission" date="2024-01" db="EMBL/GenBank/DDBJ databases">
        <title>A draft genome for the cacao thread blight pathogen Marasmiellus scandens.</title>
        <authorList>
            <person name="Baruah I.K."/>
            <person name="Leung J."/>
            <person name="Bukari Y."/>
            <person name="Amoako-Attah I."/>
            <person name="Meinhardt L.W."/>
            <person name="Bailey B.A."/>
            <person name="Cohen S.P."/>
        </authorList>
    </citation>
    <scope>NUCLEOTIDE SEQUENCE [LARGE SCALE GENOMIC DNA]</scope>
    <source>
        <strain evidence="8 9">GH-19</strain>
    </source>
</reference>
<sequence>MHFSKTYAKLLEDLPPELRQNAIQYRQLKKLINQVVLELGSLGLSPQVLQELLEGQESGAARDFGTNVEARDLSPVASSSSSTLEAENGSGTIHPRVVYEFNSKSGKIEPRLRIWVTSPLPDVEPPSTPSSRADSDSEDVEDEGGEHGHGGDVEEGMKPNAGFLWALQQRTRFREETGRITEVTNHDTPSTSAEEPSTSDSSPNNSDGSRELVIPLVKDSAFFQLLSTALQGLSDHFLLLHTEFTDTLHALAKSIGNTARPVSESSSAKFHPHSVLSHPGEITAPIRANKSDLYSWREIFQLYIDAEVFETLNEAHPGQTSTKEAEHRLQLFAERVSQRGLGDRRKLKMKQSRDALETFLGLNMLILNIKKFQEANAEATRKILKKHAKRTALPLPPSNASSPGPLALSLSSHTSSPTYPAPPLDPGITIIGTSVHSFLPRILVQAIGETLLPIIPHIDDYSCVICTSIAFKPIRLGCGHLFCVRCLVKMQKRGQDACPMCRAPNVLRADKSNVDWALLNFMQDWFPLEARAKQKQGEKEAAEEQLREMGFDPSQKCIIM</sequence>
<evidence type="ECO:0000313" key="8">
    <source>
        <dbReference type="EMBL" id="KAK7471160.1"/>
    </source>
</evidence>
<dbReference type="EMBL" id="JBANRG010000002">
    <property type="protein sequence ID" value="KAK7471160.1"/>
    <property type="molecule type" value="Genomic_DNA"/>
</dbReference>
<feature type="region of interest" description="Disordered" evidence="5">
    <location>
        <begin position="118"/>
        <end position="158"/>
    </location>
</feature>
<feature type="compositionally biased region" description="Basic and acidic residues" evidence="5">
    <location>
        <begin position="145"/>
        <end position="157"/>
    </location>
</feature>
<gene>
    <name evidence="8" type="ORF">VKT23_002571</name>
</gene>
<keyword evidence="1" id="KW-0479">Metal-binding</keyword>
<dbReference type="SUPFAM" id="SSF57850">
    <property type="entry name" value="RING/U-box"/>
    <property type="match status" value="1"/>
</dbReference>
<keyword evidence="9" id="KW-1185">Reference proteome</keyword>
<evidence type="ECO:0000256" key="1">
    <source>
        <dbReference type="ARBA" id="ARBA00022723"/>
    </source>
</evidence>
<dbReference type="InterPro" id="IPR017907">
    <property type="entry name" value="Znf_RING_CS"/>
</dbReference>
<dbReference type="PROSITE" id="PS51382">
    <property type="entry name" value="SPX"/>
    <property type="match status" value="1"/>
</dbReference>
<protein>
    <recommendedName>
        <fullName evidence="10">RING-14 protein</fullName>
    </recommendedName>
</protein>
<comment type="caution">
    <text evidence="8">The sequence shown here is derived from an EMBL/GenBank/DDBJ whole genome shotgun (WGS) entry which is preliminary data.</text>
</comment>
<evidence type="ECO:0000256" key="5">
    <source>
        <dbReference type="SAM" id="MobiDB-lite"/>
    </source>
</evidence>
<evidence type="ECO:0000259" key="6">
    <source>
        <dbReference type="PROSITE" id="PS50089"/>
    </source>
</evidence>
<keyword evidence="2 4" id="KW-0863">Zinc-finger</keyword>